<dbReference type="AlphaFoldDB" id="F4Q298"/>
<evidence type="ECO:0000313" key="1">
    <source>
        <dbReference type="EMBL" id="EGG18118.1"/>
    </source>
</evidence>
<dbReference type="EMBL" id="GL883020">
    <property type="protein sequence ID" value="EGG18118.1"/>
    <property type="molecule type" value="Genomic_DNA"/>
</dbReference>
<gene>
    <name evidence="1" type="ORF">DFA_06785</name>
</gene>
<name>F4Q298_CACFS</name>
<dbReference type="GeneID" id="14870102"/>
<reference evidence="2" key="1">
    <citation type="journal article" date="2011" name="Genome Res.">
        <title>Phylogeny-wide analysis of social amoeba genomes highlights ancient origins for complex intercellular communication.</title>
        <authorList>
            <person name="Heidel A.J."/>
            <person name="Lawal H.M."/>
            <person name="Felder M."/>
            <person name="Schilde C."/>
            <person name="Helps N.R."/>
            <person name="Tunggal B."/>
            <person name="Rivero F."/>
            <person name="John U."/>
            <person name="Schleicher M."/>
            <person name="Eichinger L."/>
            <person name="Platzer M."/>
            <person name="Noegel A.A."/>
            <person name="Schaap P."/>
            <person name="Gloeckner G."/>
        </authorList>
    </citation>
    <scope>NUCLEOTIDE SEQUENCE [LARGE SCALE GENOMIC DNA]</scope>
    <source>
        <strain evidence="2">SH3</strain>
    </source>
</reference>
<protein>
    <submittedName>
        <fullName evidence="1">Uncharacterized protein</fullName>
    </submittedName>
</protein>
<keyword evidence="2" id="KW-1185">Reference proteome</keyword>
<dbReference type="KEGG" id="dfa:DFA_06785"/>
<proteinExistence type="predicted"/>
<evidence type="ECO:0000313" key="2">
    <source>
        <dbReference type="Proteomes" id="UP000007797"/>
    </source>
</evidence>
<sequence length="47" mass="5305">MSVCLSVYLSHDHNISFSLEIYDMIIDDLSTTKVIGFFLTQTKPPPS</sequence>
<organism evidence="1 2">
    <name type="scientific">Cavenderia fasciculata</name>
    <name type="common">Slime mold</name>
    <name type="synonym">Dictyostelium fasciculatum</name>
    <dbReference type="NCBI Taxonomy" id="261658"/>
    <lineage>
        <taxon>Eukaryota</taxon>
        <taxon>Amoebozoa</taxon>
        <taxon>Evosea</taxon>
        <taxon>Eumycetozoa</taxon>
        <taxon>Dictyostelia</taxon>
        <taxon>Acytosteliales</taxon>
        <taxon>Cavenderiaceae</taxon>
        <taxon>Cavenderia</taxon>
    </lineage>
</organism>
<dbReference type="Proteomes" id="UP000007797">
    <property type="component" value="Unassembled WGS sequence"/>
</dbReference>
<accession>F4Q298</accession>
<dbReference type="RefSeq" id="XP_004366159.1">
    <property type="nucleotide sequence ID" value="XM_004366102.1"/>
</dbReference>